<evidence type="ECO:0000313" key="18">
    <source>
        <dbReference type="Proteomes" id="UP000373449"/>
    </source>
</evidence>
<dbReference type="GO" id="GO:0005524">
    <property type="term" value="F:ATP binding"/>
    <property type="evidence" value="ECO:0007669"/>
    <property type="project" value="UniProtKB-KW"/>
</dbReference>
<evidence type="ECO:0000256" key="15">
    <source>
        <dbReference type="SAM" id="Phobius"/>
    </source>
</evidence>
<keyword evidence="11 15" id="KW-1133">Transmembrane helix</keyword>
<dbReference type="Gene3D" id="6.10.340.10">
    <property type="match status" value="1"/>
</dbReference>
<dbReference type="CDD" id="cd06225">
    <property type="entry name" value="HAMP"/>
    <property type="match status" value="1"/>
</dbReference>
<keyword evidence="5" id="KW-0597">Phosphoprotein</keyword>
<sequence>MPLSWTYAPFACSSIKKFFVATLLLSLCLCIAMLFAYRLMRDVTGPIRNMVNTVDRIRRGQLDSRVEGYMLGELDMLKNGINSMAMSLTAYHEEMQQNIDQATSDLRETLEQMEIQNVELDLAKKRAQEAARIKSEFLANMSHELRTPLNGVIGFTRQTLKTTLTPTQTDYLQTIERSANNLLNIINDVLDFSKLEAGKLVLEHIPFSLRDTVDETAVLLAPQCPRKIPRDDAEYPQ</sequence>
<feature type="coiled-coil region" evidence="14">
    <location>
        <begin position="92"/>
        <end position="130"/>
    </location>
</feature>
<evidence type="ECO:0000256" key="3">
    <source>
        <dbReference type="ARBA" id="ARBA00012438"/>
    </source>
</evidence>
<dbReference type="InterPro" id="IPR003660">
    <property type="entry name" value="HAMP_dom"/>
</dbReference>
<protein>
    <recommendedName>
        <fullName evidence="3">histidine kinase</fullName>
        <ecNumber evidence="3">2.7.13.3</ecNumber>
    </recommendedName>
</protein>
<evidence type="ECO:0000256" key="12">
    <source>
        <dbReference type="ARBA" id="ARBA00023012"/>
    </source>
</evidence>
<dbReference type="Pfam" id="PF00672">
    <property type="entry name" value="HAMP"/>
    <property type="match status" value="1"/>
</dbReference>
<dbReference type="PANTHER" id="PTHR45339">
    <property type="entry name" value="HYBRID SIGNAL TRANSDUCTION HISTIDINE KINASE J"/>
    <property type="match status" value="1"/>
</dbReference>
<evidence type="ECO:0000256" key="11">
    <source>
        <dbReference type="ARBA" id="ARBA00022989"/>
    </source>
</evidence>
<dbReference type="GO" id="GO:0000155">
    <property type="term" value="F:phosphorelay sensor kinase activity"/>
    <property type="evidence" value="ECO:0007669"/>
    <property type="project" value="InterPro"/>
</dbReference>
<proteinExistence type="predicted"/>
<dbReference type="SMART" id="SM00304">
    <property type="entry name" value="HAMP"/>
    <property type="match status" value="1"/>
</dbReference>
<keyword evidence="10" id="KW-0067">ATP-binding</keyword>
<dbReference type="Pfam" id="PF00512">
    <property type="entry name" value="HisKA"/>
    <property type="match status" value="1"/>
</dbReference>
<evidence type="ECO:0000256" key="8">
    <source>
        <dbReference type="ARBA" id="ARBA00022741"/>
    </source>
</evidence>
<keyword evidence="13 15" id="KW-0472">Membrane</keyword>
<reference evidence="17 18" key="1">
    <citation type="submission" date="2019-03" db="EMBL/GenBank/DDBJ databases">
        <authorList>
            <consortium name="Pathogen Informatics"/>
        </authorList>
    </citation>
    <scope>NUCLEOTIDE SEQUENCE [LARGE SCALE GENOMIC DNA]</scope>
    <source>
        <strain evidence="17 18">NCTC12282</strain>
    </source>
</reference>
<name>A0A484ZIT7_9GAMM</name>
<keyword evidence="7 15" id="KW-0812">Transmembrane</keyword>
<evidence type="ECO:0000259" key="16">
    <source>
        <dbReference type="PROSITE" id="PS50885"/>
    </source>
</evidence>
<dbReference type="SUPFAM" id="SSF158472">
    <property type="entry name" value="HAMP domain-like"/>
    <property type="match status" value="1"/>
</dbReference>
<accession>A0A484ZIT7</accession>
<evidence type="ECO:0000256" key="4">
    <source>
        <dbReference type="ARBA" id="ARBA00022475"/>
    </source>
</evidence>
<keyword evidence="6 17" id="KW-0808">Transferase</keyword>
<dbReference type="PANTHER" id="PTHR45339:SF1">
    <property type="entry name" value="HYBRID SIGNAL TRANSDUCTION HISTIDINE KINASE J"/>
    <property type="match status" value="1"/>
</dbReference>
<keyword evidence="8" id="KW-0547">Nucleotide-binding</keyword>
<evidence type="ECO:0000256" key="2">
    <source>
        <dbReference type="ARBA" id="ARBA00004651"/>
    </source>
</evidence>
<evidence type="ECO:0000256" key="5">
    <source>
        <dbReference type="ARBA" id="ARBA00022553"/>
    </source>
</evidence>
<dbReference type="Proteomes" id="UP000373449">
    <property type="component" value="Unassembled WGS sequence"/>
</dbReference>
<dbReference type="GO" id="GO:0005886">
    <property type="term" value="C:plasma membrane"/>
    <property type="evidence" value="ECO:0007669"/>
    <property type="project" value="UniProtKB-SubCell"/>
</dbReference>
<dbReference type="Gene3D" id="1.10.287.130">
    <property type="match status" value="1"/>
</dbReference>
<evidence type="ECO:0000256" key="10">
    <source>
        <dbReference type="ARBA" id="ARBA00022840"/>
    </source>
</evidence>
<feature type="transmembrane region" description="Helical" evidence="15">
    <location>
        <begin position="20"/>
        <end position="40"/>
    </location>
</feature>
<dbReference type="InterPro" id="IPR036097">
    <property type="entry name" value="HisK_dim/P_sf"/>
</dbReference>
<keyword evidence="12" id="KW-0902">Two-component regulatory system</keyword>
<evidence type="ECO:0000256" key="13">
    <source>
        <dbReference type="ARBA" id="ARBA00023136"/>
    </source>
</evidence>
<dbReference type="EC" id="2.7.13.3" evidence="3"/>
<dbReference type="PROSITE" id="PS50885">
    <property type="entry name" value="HAMP"/>
    <property type="match status" value="1"/>
</dbReference>
<dbReference type="AlphaFoldDB" id="A0A484ZIT7"/>
<dbReference type="InterPro" id="IPR003661">
    <property type="entry name" value="HisK_dim/P_dom"/>
</dbReference>
<comment type="catalytic activity">
    <reaction evidence="1">
        <text>ATP + protein L-histidine = ADP + protein N-phospho-L-histidine.</text>
        <dbReference type="EC" id="2.7.13.3"/>
    </reaction>
</comment>
<evidence type="ECO:0000256" key="14">
    <source>
        <dbReference type="SAM" id="Coils"/>
    </source>
</evidence>
<comment type="subcellular location">
    <subcellularLocation>
        <location evidence="2">Cell membrane</location>
        <topology evidence="2">Multi-pass membrane protein</topology>
    </subcellularLocation>
</comment>
<keyword evidence="4" id="KW-1003">Cell membrane</keyword>
<dbReference type="FunFam" id="1.10.287.130:FF:000003">
    <property type="entry name" value="Histidine kinase"/>
    <property type="match status" value="1"/>
</dbReference>
<dbReference type="SMART" id="SM00388">
    <property type="entry name" value="HisKA"/>
    <property type="match status" value="1"/>
</dbReference>
<evidence type="ECO:0000256" key="6">
    <source>
        <dbReference type="ARBA" id="ARBA00022679"/>
    </source>
</evidence>
<dbReference type="CDD" id="cd00082">
    <property type="entry name" value="HisKA"/>
    <property type="match status" value="1"/>
</dbReference>
<evidence type="ECO:0000256" key="1">
    <source>
        <dbReference type="ARBA" id="ARBA00000085"/>
    </source>
</evidence>
<dbReference type="EMBL" id="CAADJA010000002">
    <property type="protein sequence ID" value="VFS48304.1"/>
    <property type="molecule type" value="Genomic_DNA"/>
</dbReference>
<feature type="domain" description="HAMP" evidence="16">
    <location>
        <begin position="41"/>
        <end position="93"/>
    </location>
</feature>
<evidence type="ECO:0000313" key="17">
    <source>
        <dbReference type="EMBL" id="VFS48304.1"/>
    </source>
</evidence>
<evidence type="ECO:0000256" key="9">
    <source>
        <dbReference type="ARBA" id="ARBA00022777"/>
    </source>
</evidence>
<organism evidence="17 18">
    <name type="scientific">Budvicia aquatica</name>
    <dbReference type="NCBI Taxonomy" id="82979"/>
    <lineage>
        <taxon>Bacteria</taxon>
        <taxon>Pseudomonadati</taxon>
        <taxon>Pseudomonadota</taxon>
        <taxon>Gammaproteobacteria</taxon>
        <taxon>Enterobacterales</taxon>
        <taxon>Budviciaceae</taxon>
        <taxon>Budvicia</taxon>
    </lineage>
</organism>
<keyword evidence="9 17" id="KW-0418">Kinase</keyword>
<gene>
    <name evidence="17" type="primary">barA_3</name>
    <name evidence="17" type="ORF">NCTC12282_03130</name>
</gene>
<evidence type="ECO:0000256" key="7">
    <source>
        <dbReference type="ARBA" id="ARBA00022692"/>
    </source>
</evidence>
<dbReference type="SUPFAM" id="SSF47384">
    <property type="entry name" value="Homodimeric domain of signal transducing histidine kinase"/>
    <property type="match status" value="1"/>
</dbReference>
<keyword evidence="14" id="KW-0175">Coiled coil</keyword>